<evidence type="ECO:0000256" key="7">
    <source>
        <dbReference type="SAM" id="MobiDB-lite"/>
    </source>
</evidence>
<proteinExistence type="predicted"/>
<feature type="transmembrane region" description="Helical" evidence="8">
    <location>
        <begin position="869"/>
        <end position="893"/>
    </location>
</feature>
<accession>A0ABR1FJN5</accession>
<feature type="transmembrane region" description="Helical" evidence="8">
    <location>
        <begin position="1103"/>
        <end position="1118"/>
    </location>
</feature>
<feature type="transmembrane region" description="Helical" evidence="8">
    <location>
        <begin position="812"/>
        <end position="831"/>
    </location>
</feature>
<dbReference type="SUPFAM" id="SSF53822">
    <property type="entry name" value="Periplasmic binding protein-like I"/>
    <property type="match status" value="1"/>
</dbReference>
<feature type="chain" id="PRO_5046893546" evidence="9">
    <location>
        <begin position="26"/>
        <end position="1209"/>
    </location>
</feature>
<feature type="transmembrane region" description="Helical" evidence="8">
    <location>
        <begin position="960"/>
        <end position="981"/>
    </location>
</feature>
<evidence type="ECO:0000256" key="6">
    <source>
        <dbReference type="ARBA" id="ARBA00023180"/>
    </source>
</evidence>
<dbReference type="EMBL" id="JBBJCI010000371">
    <property type="protein sequence ID" value="KAK7232092.1"/>
    <property type="molecule type" value="Genomic_DNA"/>
</dbReference>
<feature type="domain" description="Receptor ligand binding region" evidence="10">
    <location>
        <begin position="176"/>
        <end position="466"/>
    </location>
</feature>
<feature type="transmembrane region" description="Helical" evidence="8">
    <location>
        <begin position="715"/>
        <end position="736"/>
    </location>
</feature>
<organism evidence="11 12">
    <name type="scientific">Aureococcus anophagefferens</name>
    <name type="common">Harmful bloom alga</name>
    <dbReference type="NCBI Taxonomy" id="44056"/>
    <lineage>
        <taxon>Eukaryota</taxon>
        <taxon>Sar</taxon>
        <taxon>Stramenopiles</taxon>
        <taxon>Ochrophyta</taxon>
        <taxon>Pelagophyceae</taxon>
        <taxon>Pelagomonadales</taxon>
        <taxon>Pelagomonadaceae</taxon>
        <taxon>Aureococcus</taxon>
    </lineage>
</organism>
<sequence>MRRCAPLVAARRWTLLLVAALGAAAERCDEASYRNGINSCSPCDPNGNCTGLDFSPRSNATQQLDLGVFLPLAKADGAPLWGTTRLWPLAATAAVAADMFARGDGRVAPAFANRCDGVAVSLTYHNTEATTFGTVTRYREWSAASCIRDDFREILGGKTMKNCYRRMSCGRSFEYLDGVLGAAASARSMALATSTAIDETPMVSYMSTSPELNSRSHYPYFLRTILDDAGTVAALADWVASHGWRRVGVVYASDDVYSSANVEAFLKACVAREISATASGYAAHDPRALDVALGTVQSARHAVVVAVPAATELVEVVRGALRRNMTGPDYAWAWVSSRMTTVATDETFDDETRAALAGAAHVTGEFVPLDTPNMDALEEAYKNSTADPNSRMAPQAAAGLGAPRADGYGWGRSFHGYAFDAFAAFALAACAVVDGGGDVADGAALRAALFASDFEGASGRVRFDETTGTRRSDDAIFEVANVWDGAYAVVGRWTAGNWSYAAPFRFADGGTAPPPDTIREPCAPGAARVDVDGVDVCVPCAAGTFAAGGDAACAACAAGRFAVDGFGASAASGATSCERCPANTFAGPGAFVCSPCLLGEGFASDGGSANCSICLDGFYADGGSCVPCLDDAACPRGTTLATVDVVRGFWRADAASTTVVACGAATDCRGGAAASDASCGPNVRGRLCEACDPGKWRDDVSGSCRNCSRDRGAKVAAGLLWGIAVAACFWSLVWASKIHTPAALQRASIRESLRDSGGGAPQSAEDGGGRPSHRGFRWSSLSLLASLTTMRTPEETLGVKVSRLLQKLRVKWRTLFIALQIIAAAMPRFGVDYPSAFSSVFRALRVFELNLGFTPLSCAVDGYSYYDELVFATCAPVAVVAAYKVVVSARALVPGRRDRDEEDSTLAAAVLVAFLVFPSSSSTAMAFWRCRGGFGDGKRYLAADLSVECGGPKYAAYEVFAGLMVCVWPVGVPLCFYALLFRVRDKINPLRKLGFSKSLSKSTSSSLPTKKERITKALRIRDGRPHRVCESVKLLYLPYDPEVWYFEVIETIRRLALTTVQSLVAPGTAANVLYCVVLVLLSAKLYQARQPFAATSDNHLAEALSWLLAAIFLTALLQKTTADGDVAADVALVGLVLLSLTIGACTIFRDIAREKQTVRLALDTIRHAGSSSPSSRDDDVPDDDGAELTPLSPRPPPRDDDDDAGEEGV</sequence>
<dbReference type="InterPro" id="IPR028082">
    <property type="entry name" value="Peripla_BP_I"/>
</dbReference>
<dbReference type="PANTHER" id="PTHR24060">
    <property type="entry name" value="METABOTROPIC GLUTAMATE RECEPTOR"/>
    <property type="match status" value="1"/>
</dbReference>
<dbReference type="Proteomes" id="UP001363151">
    <property type="component" value="Unassembled WGS sequence"/>
</dbReference>
<feature type="transmembrane region" description="Helical" evidence="8">
    <location>
        <begin position="1130"/>
        <end position="1149"/>
    </location>
</feature>
<evidence type="ECO:0000313" key="11">
    <source>
        <dbReference type="EMBL" id="KAK7232092.1"/>
    </source>
</evidence>
<feature type="compositionally biased region" description="Acidic residues" evidence="7">
    <location>
        <begin position="1199"/>
        <end position="1209"/>
    </location>
</feature>
<keyword evidence="5 11" id="KW-0675">Receptor</keyword>
<comment type="caution">
    <text evidence="11">The sequence shown here is derived from an EMBL/GenBank/DDBJ whole genome shotgun (WGS) entry which is preliminary data.</text>
</comment>
<feature type="transmembrane region" description="Helical" evidence="8">
    <location>
        <begin position="1063"/>
        <end position="1083"/>
    </location>
</feature>
<dbReference type="SMART" id="SM01411">
    <property type="entry name" value="Ephrin_rec_like"/>
    <property type="match status" value="3"/>
</dbReference>
<evidence type="ECO:0000256" key="2">
    <source>
        <dbReference type="ARBA" id="ARBA00022692"/>
    </source>
</evidence>
<keyword evidence="4 8" id="KW-0472">Membrane</keyword>
<dbReference type="Gene3D" id="2.10.220.10">
    <property type="entry name" value="Hormone Receptor, Insulin-like Growth Factor Receptor 1, Chain A, domain 2"/>
    <property type="match status" value="1"/>
</dbReference>
<evidence type="ECO:0000256" key="8">
    <source>
        <dbReference type="SAM" id="Phobius"/>
    </source>
</evidence>
<dbReference type="PRINTS" id="PR00248">
    <property type="entry name" value="GPCRMGR"/>
</dbReference>
<name>A0ABR1FJN5_AURAN</name>
<comment type="subcellular location">
    <subcellularLocation>
        <location evidence="1">Membrane</location>
        <topology evidence="1">Multi-pass membrane protein</topology>
    </subcellularLocation>
</comment>
<dbReference type="InterPro" id="IPR001828">
    <property type="entry name" value="ANF_lig-bd_rcpt"/>
</dbReference>
<evidence type="ECO:0000256" key="3">
    <source>
        <dbReference type="ARBA" id="ARBA00022989"/>
    </source>
</evidence>
<reference evidence="11 12" key="1">
    <citation type="submission" date="2024-03" db="EMBL/GenBank/DDBJ databases">
        <title>Aureococcus anophagefferens CCMP1851 and Kratosvirus quantuckense: Draft genome of a second virus-susceptible host strain in the model system.</title>
        <authorList>
            <person name="Chase E."/>
            <person name="Truchon A.R."/>
            <person name="Schepens W."/>
            <person name="Wilhelm S.W."/>
        </authorList>
    </citation>
    <scope>NUCLEOTIDE SEQUENCE [LARGE SCALE GENOMIC DNA]</scope>
    <source>
        <strain evidence="11 12">CCMP1851</strain>
    </source>
</reference>
<dbReference type="InterPro" id="IPR050726">
    <property type="entry name" value="mGluR"/>
</dbReference>
<dbReference type="Gene3D" id="3.40.50.2300">
    <property type="match status" value="2"/>
</dbReference>
<dbReference type="SUPFAM" id="SSF57184">
    <property type="entry name" value="Growth factor receptor domain"/>
    <property type="match status" value="1"/>
</dbReference>
<feature type="region of interest" description="Disordered" evidence="7">
    <location>
        <begin position="1167"/>
        <end position="1209"/>
    </location>
</feature>
<feature type="transmembrane region" description="Helical" evidence="8">
    <location>
        <begin position="905"/>
        <end position="928"/>
    </location>
</feature>
<keyword evidence="2 8" id="KW-0812">Transmembrane</keyword>
<keyword evidence="6" id="KW-0325">Glycoprotein</keyword>
<evidence type="ECO:0000256" key="1">
    <source>
        <dbReference type="ARBA" id="ARBA00004141"/>
    </source>
</evidence>
<evidence type="ECO:0000313" key="12">
    <source>
        <dbReference type="Proteomes" id="UP001363151"/>
    </source>
</evidence>
<feature type="region of interest" description="Disordered" evidence="7">
    <location>
        <begin position="753"/>
        <end position="773"/>
    </location>
</feature>
<evidence type="ECO:0000256" key="9">
    <source>
        <dbReference type="SAM" id="SignalP"/>
    </source>
</evidence>
<protein>
    <submittedName>
        <fullName evidence="11">G-protein coupled receptor</fullName>
    </submittedName>
</protein>
<keyword evidence="12" id="KW-1185">Reference proteome</keyword>
<keyword evidence="3 8" id="KW-1133">Transmembrane helix</keyword>
<feature type="signal peptide" evidence="9">
    <location>
        <begin position="1"/>
        <end position="25"/>
    </location>
</feature>
<evidence type="ECO:0000256" key="5">
    <source>
        <dbReference type="ARBA" id="ARBA00023170"/>
    </source>
</evidence>
<evidence type="ECO:0000256" key="4">
    <source>
        <dbReference type="ARBA" id="ARBA00023136"/>
    </source>
</evidence>
<gene>
    <name evidence="11" type="ORF">SO694_00031323</name>
</gene>
<dbReference type="Pfam" id="PF01094">
    <property type="entry name" value="ANF_receptor"/>
    <property type="match status" value="1"/>
</dbReference>
<evidence type="ECO:0000259" key="10">
    <source>
        <dbReference type="Pfam" id="PF01094"/>
    </source>
</evidence>
<dbReference type="InterPro" id="IPR000337">
    <property type="entry name" value="GPCR_3"/>
</dbReference>
<keyword evidence="9" id="KW-0732">Signal</keyword>
<dbReference type="InterPro" id="IPR009030">
    <property type="entry name" value="Growth_fac_rcpt_cys_sf"/>
</dbReference>